<sequence>MRRLLLAAALLGSVAQATVAPKLSLTEQARKAQVIVQARVAAVTAQERDGQRWTVYRLNLVETLAGNAASLPVIDNTPAMWVLEGVENAPTLRVNDEAVLLLYTGLMDSPVVGFNQGIYRIANARVEGGDPAELAAFKAALLRARGSQ</sequence>
<protein>
    <submittedName>
        <fullName evidence="2">Uncharacterized protein</fullName>
    </submittedName>
</protein>
<dbReference type="OrthoDB" id="74039at2"/>
<dbReference type="PATRIC" id="fig|937777.3.peg.3578"/>
<dbReference type="Proteomes" id="UP000010467">
    <property type="component" value="Chromosome"/>
</dbReference>
<dbReference type="HOGENOM" id="CLU_146582_0_0_0"/>
<gene>
    <name evidence="2" type="ordered locus">Deipe_3568</name>
</gene>
<feature type="chain" id="PRO_5003939012" evidence="1">
    <location>
        <begin position="20"/>
        <end position="148"/>
    </location>
</feature>
<dbReference type="STRING" id="937777.Deipe_3568"/>
<dbReference type="RefSeq" id="WP_015237294.1">
    <property type="nucleotide sequence ID" value="NC_019793.1"/>
</dbReference>
<evidence type="ECO:0000313" key="2">
    <source>
        <dbReference type="EMBL" id="AFZ68998.1"/>
    </source>
</evidence>
<evidence type="ECO:0000256" key="1">
    <source>
        <dbReference type="SAM" id="SignalP"/>
    </source>
</evidence>
<proteinExistence type="predicted"/>
<organism evidence="2 3">
    <name type="scientific">Deinococcus peraridilitoris (strain DSM 19664 / LMG 22246 / CIP 109416 / KR-200)</name>
    <dbReference type="NCBI Taxonomy" id="937777"/>
    <lineage>
        <taxon>Bacteria</taxon>
        <taxon>Thermotogati</taxon>
        <taxon>Deinococcota</taxon>
        <taxon>Deinococci</taxon>
        <taxon>Deinococcales</taxon>
        <taxon>Deinococcaceae</taxon>
        <taxon>Deinococcus</taxon>
    </lineage>
</organism>
<keyword evidence="3" id="KW-1185">Reference proteome</keyword>
<feature type="signal peptide" evidence="1">
    <location>
        <begin position="1"/>
        <end position="19"/>
    </location>
</feature>
<dbReference type="EMBL" id="CP003382">
    <property type="protein sequence ID" value="AFZ68998.1"/>
    <property type="molecule type" value="Genomic_DNA"/>
</dbReference>
<keyword evidence="1" id="KW-0732">Signal</keyword>
<dbReference type="AlphaFoldDB" id="L0A533"/>
<reference evidence="3" key="1">
    <citation type="submission" date="2012-03" db="EMBL/GenBank/DDBJ databases">
        <title>Complete sequence of chromosome of Deinococcus peraridilitoris DSM 19664.</title>
        <authorList>
            <person name="Lucas S."/>
            <person name="Copeland A."/>
            <person name="Lapidus A."/>
            <person name="Glavina del Rio T."/>
            <person name="Dalin E."/>
            <person name="Tice H."/>
            <person name="Bruce D."/>
            <person name="Goodwin L."/>
            <person name="Pitluck S."/>
            <person name="Peters L."/>
            <person name="Mikhailova N."/>
            <person name="Lu M."/>
            <person name="Kyrpides N."/>
            <person name="Mavromatis K."/>
            <person name="Ivanova N."/>
            <person name="Brettin T."/>
            <person name="Detter J.C."/>
            <person name="Han C."/>
            <person name="Larimer F."/>
            <person name="Land M."/>
            <person name="Hauser L."/>
            <person name="Markowitz V."/>
            <person name="Cheng J.-F."/>
            <person name="Hugenholtz P."/>
            <person name="Woyke T."/>
            <person name="Wu D."/>
            <person name="Pukall R."/>
            <person name="Steenblock K."/>
            <person name="Brambilla E."/>
            <person name="Klenk H.-P."/>
            <person name="Eisen J.A."/>
        </authorList>
    </citation>
    <scope>NUCLEOTIDE SEQUENCE [LARGE SCALE GENOMIC DNA]</scope>
    <source>
        <strain evidence="3">DSM 19664 / LMG 22246 / CIP 109416 / KR-200</strain>
    </source>
</reference>
<dbReference type="KEGG" id="dpd:Deipe_3568"/>
<accession>L0A533</accession>
<evidence type="ECO:0000313" key="3">
    <source>
        <dbReference type="Proteomes" id="UP000010467"/>
    </source>
</evidence>
<name>L0A533_DEIPD</name>